<proteinExistence type="predicted"/>
<feature type="region of interest" description="Disordered" evidence="1">
    <location>
        <begin position="1"/>
        <end position="57"/>
    </location>
</feature>
<gene>
    <name evidence="2" type="ORF">E2C01_045806</name>
</gene>
<keyword evidence="3" id="KW-1185">Reference proteome</keyword>
<evidence type="ECO:0000313" key="2">
    <source>
        <dbReference type="EMBL" id="MPC51949.1"/>
    </source>
</evidence>
<evidence type="ECO:0000256" key="1">
    <source>
        <dbReference type="SAM" id="MobiDB-lite"/>
    </source>
</evidence>
<dbReference type="AlphaFoldDB" id="A0A5B7G301"/>
<organism evidence="2 3">
    <name type="scientific">Portunus trituberculatus</name>
    <name type="common">Swimming crab</name>
    <name type="synonym">Neptunus trituberculatus</name>
    <dbReference type="NCBI Taxonomy" id="210409"/>
    <lineage>
        <taxon>Eukaryota</taxon>
        <taxon>Metazoa</taxon>
        <taxon>Ecdysozoa</taxon>
        <taxon>Arthropoda</taxon>
        <taxon>Crustacea</taxon>
        <taxon>Multicrustacea</taxon>
        <taxon>Malacostraca</taxon>
        <taxon>Eumalacostraca</taxon>
        <taxon>Eucarida</taxon>
        <taxon>Decapoda</taxon>
        <taxon>Pleocyemata</taxon>
        <taxon>Brachyura</taxon>
        <taxon>Eubrachyura</taxon>
        <taxon>Portunoidea</taxon>
        <taxon>Portunidae</taxon>
        <taxon>Portuninae</taxon>
        <taxon>Portunus</taxon>
    </lineage>
</organism>
<feature type="compositionally biased region" description="Basic and acidic residues" evidence="1">
    <location>
        <begin position="11"/>
        <end position="31"/>
    </location>
</feature>
<dbReference type="Proteomes" id="UP000324222">
    <property type="component" value="Unassembled WGS sequence"/>
</dbReference>
<accession>A0A5B7G301</accession>
<comment type="caution">
    <text evidence="2">The sequence shown here is derived from an EMBL/GenBank/DDBJ whole genome shotgun (WGS) entry which is preliminary data.</text>
</comment>
<protein>
    <submittedName>
        <fullName evidence="2">Uncharacterized protein</fullName>
    </submittedName>
</protein>
<reference evidence="2 3" key="1">
    <citation type="submission" date="2019-05" db="EMBL/GenBank/DDBJ databases">
        <title>Another draft genome of Portunus trituberculatus and its Hox gene families provides insights of decapod evolution.</title>
        <authorList>
            <person name="Jeong J.-H."/>
            <person name="Song I."/>
            <person name="Kim S."/>
            <person name="Choi T."/>
            <person name="Kim D."/>
            <person name="Ryu S."/>
            <person name="Kim W."/>
        </authorList>
    </citation>
    <scope>NUCLEOTIDE SEQUENCE [LARGE SCALE GENOMIC DNA]</scope>
    <source>
        <tissue evidence="2">Muscle</tissue>
    </source>
</reference>
<evidence type="ECO:0000313" key="3">
    <source>
        <dbReference type="Proteomes" id="UP000324222"/>
    </source>
</evidence>
<sequence>MGKVGKMTSKHPNERNRQNDNPAHEVVDDAGKLPAQLGHDGRCESISGHLHQPGQHHVEERVGAVVDGIERYPVEDEGHQEELETQYHGDEAKARRPEALQGEFVLRRESDVVPLASSRQYLLRLVKLPVHDEPAGRLVQEPAFVRRRTRFSTSTSERTEKIKND</sequence>
<feature type="region of interest" description="Disordered" evidence="1">
    <location>
        <begin position="74"/>
        <end position="95"/>
    </location>
</feature>
<name>A0A5B7G301_PORTR</name>
<dbReference type="EMBL" id="VSRR010010530">
    <property type="protein sequence ID" value="MPC51949.1"/>
    <property type="molecule type" value="Genomic_DNA"/>
</dbReference>